<evidence type="ECO:0000313" key="1">
    <source>
        <dbReference type="EMBL" id="CAG8476525.1"/>
    </source>
</evidence>
<proteinExistence type="predicted"/>
<organism evidence="1 2">
    <name type="scientific">Acaulospora colombiana</name>
    <dbReference type="NCBI Taxonomy" id="27376"/>
    <lineage>
        <taxon>Eukaryota</taxon>
        <taxon>Fungi</taxon>
        <taxon>Fungi incertae sedis</taxon>
        <taxon>Mucoromycota</taxon>
        <taxon>Glomeromycotina</taxon>
        <taxon>Glomeromycetes</taxon>
        <taxon>Diversisporales</taxon>
        <taxon>Acaulosporaceae</taxon>
        <taxon>Acaulospora</taxon>
    </lineage>
</organism>
<sequence>MYLSDPENKCHRVSQKKSHNTAGKFGVLHSECDTPYTLTNSTFDFLRKNFSDVDFVIYTGDTCRHERDPNVPLTKEYVIFCHRLLVQWFTEYFDLRRVKIIPVLGNNDEWEHNQLTAGPNSLLSNLTDIWAPLHLNLTNDFYIGGYFRQDVNLRLSVLGLNSMYFFDANSKVKDCKSKSSPGAKQLKWLEEELESARRENRKIYVAQHISPLDSSGEPDYYPTCFSKYVQLMGDYSDVIHGHFTGHTNQDTLTFVSSGKGLKGNNYYLTLLTEEQRERKEYPSSDHRVVLVFNNAPSIIPVNNPAVRVYHYSTDDLDFGVLLNYHQYFTNLTEANMIGEVRWYLEYSANDHFGIDSLHRDGWERLFKRFRKPDLELWKRYIKYIEVNTKEELSSRIENAGLLRLITAYRTHGHRAADLDPLGIMESE</sequence>
<evidence type="ECO:0000313" key="2">
    <source>
        <dbReference type="Proteomes" id="UP000789525"/>
    </source>
</evidence>
<dbReference type="EMBL" id="CAJVPT010002154">
    <property type="protein sequence ID" value="CAG8476525.1"/>
    <property type="molecule type" value="Genomic_DNA"/>
</dbReference>
<name>A0ACA9KJ17_9GLOM</name>
<reference evidence="1" key="1">
    <citation type="submission" date="2021-06" db="EMBL/GenBank/DDBJ databases">
        <authorList>
            <person name="Kallberg Y."/>
            <person name="Tangrot J."/>
            <person name="Rosling A."/>
        </authorList>
    </citation>
    <scope>NUCLEOTIDE SEQUENCE</scope>
    <source>
        <strain evidence="1">CL356</strain>
    </source>
</reference>
<dbReference type="Proteomes" id="UP000789525">
    <property type="component" value="Unassembled WGS sequence"/>
</dbReference>
<protein>
    <submittedName>
        <fullName evidence="1">2160_t:CDS:1</fullName>
    </submittedName>
</protein>
<gene>
    <name evidence="1" type="ORF">ACOLOM_LOCUS1821</name>
</gene>
<comment type="caution">
    <text evidence="1">The sequence shown here is derived from an EMBL/GenBank/DDBJ whole genome shotgun (WGS) entry which is preliminary data.</text>
</comment>
<accession>A0ACA9KJ17</accession>
<keyword evidence="2" id="KW-1185">Reference proteome</keyword>